<organism evidence="5 6">
    <name type="scientific">Herminiimonas glaciei</name>
    <dbReference type="NCBI Taxonomy" id="523788"/>
    <lineage>
        <taxon>Bacteria</taxon>
        <taxon>Pseudomonadati</taxon>
        <taxon>Pseudomonadota</taxon>
        <taxon>Betaproteobacteria</taxon>
        <taxon>Burkholderiales</taxon>
        <taxon>Oxalobacteraceae</taxon>
        <taxon>Herminiimonas</taxon>
    </lineage>
</organism>
<dbReference type="Gene3D" id="1.10.10.10">
    <property type="entry name" value="Winged helix-like DNA-binding domain superfamily/Winged helix DNA-binding domain"/>
    <property type="match status" value="1"/>
</dbReference>
<feature type="domain" description="HTH gntR-type" evidence="4">
    <location>
        <begin position="13"/>
        <end position="81"/>
    </location>
</feature>
<dbReference type="RefSeq" id="WP_382270431.1">
    <property type="nucleotide sequence ID" value="NZ_JBHTBU010000001.1"/>
</dbReference>
<keyword evidence="2" id="KW-0238">DNA-binding</keyword>
<reference evidence="6" key="1">
    <citation type="journal article" date="2019" name="Int. J. Syst. Evol. Microbiol.">
        <title>The Global Catalogue of Microorganisms (GCM) 10K type strain sequencing project: providing services to taxonomists for standard genome sequencing and annotation.</title>
        <authorList>
            <consortium name="The Broad Institute Genomics Platform"/>
            <consortium name="The Broad Institute Genome Sequencing Center for Infectious Disease"/>
            <person name="Wu L."/>
            <person name="Ma J."/>
        </authorList>
    </citation>
    <scope>NUCLEOTIDE SEQUENCE [LARGE SCALE GENOMIC DNA]</scope>
    <source>
        <strain evidence="6">KACC 12508</strain>
    </source>
</reference>
<dbReference type="InterPro" id="IPR036390">
    <property type="entry name" value="WH_DNA-bd_sf"/>
</dbReference>
<evidence type="ECO:0000313" key="5">
    <source>
        <dbReference type="EMBL" id="MFC7287328.1"/>
    </source>
</evidence>
<dbReference type="SUPFAM" id="SSF64288">
    <property type="entry name" value="Chorismate lyase-like"/>
    <property type="match status" value="1"/>
</dbReference>
<evidence type="ECO:0000259" key="4">
    <source>
        <dbReference type="PROSITE" id="PS50949"/>
    </source>
</evidence>
<dbReference type="SMART" id="SM00345">
    <property type="entry name" value="HTH_GNTR"/>
    <property type="match status" value="1"/>
</dbReference>
<comment type="caution">
    <text evidence="5">The sequence shown here is derived from an EMBL/GenBank/DDBJ whole genome shotgun (WGS) entry which is preliminary data.</text>
</comment>
<sequence length="249" mass="27299">MHASDTLIRKNVTSMYEQIAAQLREEVLGGAFEPSGKLPSEAELVERFGVSRVTVRLALGRLEEENVVERKQGKGTYATGKQVRHALDALRSFHDSLLMQGLKPKMKLLALDLVPVPEQLTARFGKKVKECTFLQRLHLVDDEPIAVGASYLPAAVAAMEWNEAERQPNYAILKNLDGRGVARADVAIGAQLADRELGKLLKVKTGSAVLVMTRTSTTVSGACCDYSVFYIRPERYEFVASCSFSAGAN</sequence>
<dbReference type="InterPro" id="IPR000524">
    <property type="entry name" value="Tscrpt_reg_HTH_GntR"/>
</dbReference>
<dbReference type="PRINTS" id="PR00035">
    <property type="entry name" value="HTHGNTR"/>
</dbReference>
<dbReference type="SMART" id="SM00866">
    <property type="entry name" value="UTRA"/>
    <property type="match status" value="1"/>
</dbReference>
<dbReference type="Gene3D" id="3.40.1410.10">
    <property type="entry name" value="Chorismate lyase-like"/>
    <property type="match status" value="1"/>
</dbReference>
<dbReference type="SUPFAM" id="SSF46785">
    <property type="entry name" value="Winged helix' DNA-binding domain"/>
    <property type="match status" value="1"/>
</dbReference>
<evidence type="ECO:0000256" key="3">
    <source>
        <dbReference type="ARBA" id="ARBA00023163"/>
    </source>
</evidence>
<accession>A0ABW2I8K3</accession>
<keyword evidence="6" id="KW-1185">Reference proteome</keyword>
<dbReference type="InterPro" id="IPR011663">
    <property type="entry name" value="UTRA"/>
</dbReference>
<dbReference type="InterPro" id="IPR050679">
    <property type="entry name" value="Bact_HTH_transcr_reg"/>
</dbReference>
<evidence type="ECO:0000256" key="1">
    <source>
        <dbReference type="ARBA" id="ARBA00023015"/>
    </source>
</evidence>
<dbReference type="PANTHER" id="PTHR44846">
    <property type="entry name" value="MANNOSYL-D-GLYCERATE TRANSPORT/METABOLISM SYSTEM REPRESSOR MNGR-RELATED"/>
    <property type="match status" value="1"/>
</dbReference>
<dbReference type="PANTHER" id="PTHR44846:SF1">
    <property type="entry name" value="MANNOSYL-D-GLYCERATE TRANSPORT_METABOLISM SYSTEM REPRESSOR MNGR-RELATED"/>
    <property type="match status" value="1"/>
</dbReference>
<protein>
    <submittedName>
        <fullName evidence="5">GntR family transcriptional regulator</fullName>
    </submittedName>
</protein>
<keyword evidence="1" id="KW-0805">Transcription regulation</keyword>
<proteinExistence type="predicted"/>
<name>A0ABW2I8K3_9BURK</name>
<dbReference type="Pfam" id="PF00392">
    <property type="entry name" value="GntR"/>
    <property type="match status" value="1"/>
</dbReference>
<evidence type="ECO:0000256" key="2">
    <source>
        <dbReference type="ARBA" id="ARBA00023125"/>
    </source>
</evidence>
<dbReference type="Proteomes" id="UP001596542">
    <property type="component" value="Unassembled WGS sequence"/>
</dbReference>
<dbReference type="PROSITE" id="PS50949">
    <property type="entry name" value="HTH_GNTR"/>
    <property type="match status" value="1"/>
</dbReference>
<dbReference type="CDD" id="cd07377">
    <property type="entry name" value="WHTH_GntR"/>
    <property type="match status" value="1"/>
</dbReference>
<dbReference type="InterPro" id="IPR028978">
    <property type="entry name" value="Chorismate_lyase_/UTRA_dom_sf"/>
</dbReference>
<evidence type="ECO:0000313" key="6">
    <source>
        <dbReference type="Proteomes" id="UP001596542"/>
    </source>
</evidence>
<dbReference type="Pfam" id="PF07702">
    <property type="entry name" value="UTRA"/>
    <property type="match status" value="1"/>
</dbReference>
<gene>
    <name evidence="5" type="ORF">ACFQPC_04680</name>
</gene>
<dbReference type="InterPro" id="IPR036388">
    <property type="entry name" value="WH-like_DNA-bd_sf"/>
</dbReference>
<keyword evidence="3" id="KW-0804">Transcription</keyword>
<dbReference type="EMBL" id="JBHTBU010000001">
    <property type="protein sequence ID" value="MFC7287328.1"/>
    <property type="molecule type" value="Genomic_DNA"/>
</dbReference>